<evidence type="ECO:0000313" key="3">
    <source>
        <dbReference type="EMBL" id="KAG6434126.1"/>
    </source>
</evidence>
<feature type="region of interest" description="Disordered" evidence="1">
    <location>
        <begin position="629"/>
        <end position="649"/>
    </location>
</feature>
<reference evidence="3" key="1">
    <citation type="submission" date="2018-01" db="EMBL/GenBank/DDBJ databases">
        <authorList>
            <person name="Mao J.F."/>
        </authorList>
    </citation>
    <scope>NUCLEOTIDE SEQUENCE</scope>
    <source>
        <strain evidence="3">Huo1</strain>
        <tissue evidence="3">Leaf</tissue>
    </source>
</reference>
<comment type="caution">
    <text evidence="3">The sequence shown here is derived from an EMBL/GenBank/DDBJ whole genome shotgun (WGS) entry which is preliminary data.</text>
</comment>
<dbReference type="InterPro" id="IPR002562">
    <property type="entry name" value="3'-5'_exonuclease_dom"/>
</dbReference>
<feature type="compositionally biased region" description="Basic and acidic residues" evidence="1">
    <location>
        <begin position="629"/>
        <end position="642"/>
    </location>
</feature>
<accession>A0A8X9AB12</accession>
<dbReference type="PANTHER" id="PTHR47765">
    <property type="entry name" value="3'-5' EXONUCLEASE DOMAIN-CONTAINING PROTEIN"/>
    <property type="match status" value="1"/>
</dbReference>
<dbReference type="GO" id="GO:0006139">
    <property type="term" value="P:nucleobase-containing compound metabolic process"/>
    <property type="evidence" value="ECO:0007669"/>
    <property type="project" value="InterPro"/>
</dbReference>
<evidence type="ECO:0000259" key="2">
    <source>
        <dbReference type="SMART" id="SM00474"/>
    </source>
</evidence>
<dbReference type="Proteomes" id="UP000298416">
    <property type="component" value="Unassembled WGS sequence"/>
</dbReference>
<proteinExistence type="predicted"/>
<keyword evidence="4" id="KW-1185">Reference proteome</keyword>
<sequence length="649" mass="74462">MREKNNLVRWFDLKITTFCMLLVNVLLALSSADALALSSMLSFVHVFIDIIDCSVWFRVYCPKIQGNWLSISLLMGMDEKPIRRQTSISKHAFFDLSHVSPLVFLYLLKECYSYGTCKATMKFRALQQQLCLVLLNNCQIGPATWIAHCLCMLPMFQPYCEGFSHLVISALCRFLKTGSNDEDVVEAKECAAKLFLDIVNGTLEHDNGVLIKIIKVFEVTLTDIDNAMSDVSMKSKLKADSAKEVVERYVCKKLECQSYMTAVDLLIHFSIRDSGESYLMKMMECQQMKAAEKWASYLGKPMLCFLVQEYVDQKLLQPAYDIIKKNNLRQEFPELYHQSKESSLKKLAEKGVWEVAEVRATGDRKLLEYLVYLAMEAGYFEKVEELCERYSIKGFSNSEEPESNLPHRHYLNLHELCIEDVLWVDEVNSLREAINYFKNCKVVGVDCEWKPNYEKGSRPSKVSIMQIASEKKVYILDLIKLYADVPSILDECLGCLFHSSSILKLGYNFQCDVRQLALSYRDLNCFKHFEMLLDIQNVFREPRGGLSGLAEKILGIGLNKTRRNSNWEQRPLSHYQCQHKTVSKLEYAALDAAVLLHIFRHVGRHSQPVGTSDGNAKIEWKSQIISHMDSSKVPRKDVKIGNEPDTLMN</sequence>
<dbReference type="SMART" id="SM00474">
    <property type="entry name" value="35EXOc"/>
    <property type="match status" value="1"/>
</dbReference>
<evidence type="ECO:0000313" key="4">
    <source>
        <dbReference type="Proteomes" id="UP000298416"/>
    </source>
</evidence>
<protein>
    <recommendedName>
        <fullName evidence="2">3'-5' exonuclease domain-containing protein</fullName>
    </recommendedName>
</protein>
<dbReference type="AlphaFoldDB" id="A0A8X9AB12"/>
<dbReference type="InterPro" id="IPR052408">
    <property type="entry name" value="Exonuclease_MUT-7-like"/>
</dbReference>
<dbReference type="Pfam" id="PF01612">
    <property type="entry name" value="DNA_pol_A_exo1"/>
    <property type="match status" value="1"/>
</dbReference>
<dbReference type="InterPro" id="IPR012337">
    <property type="entry name" value="RNaseH-like_sf"/>
</dbReference>
<feature type="domain" description="3'-5' exonuclease" evidence="2">
    <location>
        <begin position="421"/>
        <end position="607"/>
    </location>
</feature>
<dbReference type="GO" id="GO:0003676">
    <property type="term" value="F:nucleic acid binding"/>
    <property type="evidence" value="ECO:0007669"/>
    <property type="project" value="InterPro"/>
</dbReference>
<dbReference type="EMBL" id="PNBA02000002">
    <property type="protein sequence ID" value="KAG6434126.1"/>
    <property type="molecule type" value="Genomic_DNA"/>
</dbReference>
<dbReference type="PANTHER" id="PTHR47765:SF2">
    <property type="entry name" value="EXONUCLEASE MUT-7 HOMOLOG"/>
    <property type="match status" value="1"/>
</dbReference>
<dbReference type="SUPFAM" id="SSF53098">
    <property type="entry name" value="Ribonuclease H-like"/>
    <property type="match status" value="1"/>
</dbReference>
<gene>
    <name evidence="3" type="ORF">SASPL_105748</name>
</gene>
<reference evidence="3" key="2">
    <citation type="submission" date="2020-08" db="EMBL/GenBank/DDBJ databases">
        <title>Plant Genome Project.</title>
        <authorList>
            <person name="Zhang R.-G."/>
        </authorList>
    </citation>
    <scope>NUCLEOTIDE SEQUENCE</scope>
    <source>
        <strain evidence="3">Huo1</strain>
        <tissue evidence="3">Leaf</tissue>
    </source>
</reference>
<dbReference type="InterPro" id="IPR036397">
    <property type="entry name" value="RNaseH_sf"/>
</dbReference>
<dbReference type="GO" id="GO:0008408">
    <property type="term" value="F:3'-5' exonuclease activity"/>
    <property type="evidence" value="ECO:0007669"/>
    <property type="project" value="InterPro"/>
</dbReference>
<evidence type="ECO:0000256" key="1">
    <source>
        <dbReference type="SAM" id="MobiDB-lite"/>
    </source>
</evidence>
<organism evidence="3">
    <name type="scientific">Salvia splendens</name>
    <name type="common">Scarlet sage</name>
    <dbReference type="NCBI Taxonomy" id="180675"/>
    <lineage>
        <taxon>Eukaryota</taxon>
        <taxon>Viridiplantae</taxon>
        <taxon>Streptophyta</taxon>
        <taxon>Embryophyta</taxon>
        <taxon>Tracheophyta</taxon>
        <taxon>Spermatophyta</taxon>
        <taxon>Magnoliopsida</taxon>
        <taxon>eudicotyledons</taxon>
        <taxon>Gunneridae</taxon>
        <taxon>Pentapetalae</taxon>
        <taxon>asterids</taxon>
        <taxon>lamiids</taxon>
        <taxon>Lamiales</taxon>
        <taxon>Lamiaceae</taxon>
        <taxon>Nepetoideae</taxon>
        <taxon>Mentheae</taxon>
        <taxon>Salviinae</taxon>
        <taxon>Salvia</taxon>
        <taxon>Salvia subgen. Calosphace</taxon>
        <taxon>core Calosphace</taxon>
    </lineage>
</organism>
<name>A0A8X9AB12_SALSN</name>
<dbReference type="Gene3D" id="3.30.420.10">
    <property type="entry name" value="Ribonuclease H-like superfamily/Ribonuclease H"/>
    <property type="match status" value="1"/>
</dbReference>